<keyword evidence="3" id="KW-0732">Signal</keyword>
<evidence type="ECO:0000256" key="2">
    <source>
        <dbReference type="SAM" id="Phobius"/>
    </source>
</evidence>
<organism evidence="4 5">
    <name type="scientific">Ehrlichia ruminantium</name>
    <name type="common">heartwater rickettsia</name>
    <name type="synonym">Cowdria ruminantium</name>
    <dbReference type="NCBI Taxonomy" id="779"/>
    <lineage>
        <taxon>Bacteria</taxon>
        <taxon>Pseudomonadati</taxon>
        <taxon>Pseudomonadota</taxon>
        <taxon>Alphaproteobacteria</taxon>
        <taxon>Rickettsiales</taxon>
        <taxon>Anaplasmataceae</taxon>
        <taxon>Ehrlichia</taxon>
    </lineage>
</organism>
<dbReference type="EMBL" id="BDDM01000315">
    <property type="protein sequence ID" value="GAT78784.1"/>
    <property type="molecule type" value="Genomic_DNA"/>
</dbReference>
<protein>
    <recommendedName>
        <fullName evidence="6">Integral membrane protein</fullName>
    </recommendedName>
</protein>
<keyword evidence="2" id="KW-1133">Transmembrane helix</keyword>
<feature type="chain" id="PRO_5007904379" description="Integral membrane protein" evidence="3">
    <location>
        <begin position="23"/>
        <end position="270"/>
    </location>
</feature>
<dbReference type="AlphaFoldDB" id="A0A170TDE0"/>
<evidence type="ECO:0000256" key="3">
    <source>
        <dbReference type="SAM" id="SignalP"/>
    </source>
</evidence>
<feature type="signal peptide" evidence="3">
    <location>
        <begin position="1"/>
        <end position="22"/>
    </location>
</feature>
<dbReference type="RefSeq" id="WP_065433839.1">
    <property type="nucleotide sequence ID" value="NZ_BDDM01000315.1"/>
</dbReference>
<dbReference type="Proteomes" id="UP000092731">
    <property type="component" value="Unassembled WGS sequence"/>
</dbReference>
<evidence type="ECO:0000313" key="5">
    <source>
        <dbReference type="Proteomes" id="UP000092731"/>
    </source>
</evidence>
<keyword evidence="2" id="KW-0812">Transmembrane</keyword>
<feature type="region of interest" description="Disordered" evidence="1">
    <location>
        <begin position="159"/>
        <end position="196"/>
    </location>
</feature>
<gene>
    <name evidence="4" type="ORF">EHRUM3_10140</name>
</gene>
<accession>A0A170TDE0</accession>
<evidence type="ECO:0000313" key="4">
    <source>
        <dbReference type="EMBL" id="GAT78784.1"/>
    </source>
</evidence>
<reference evidence="5" key="1">
    <citation type="submission" date="2016-05" db="EMBL/GenBank/DDBJ databases">
        <title>Draft genome sequences of four strains of Ehrlichia ruminantium, a tick-borne pathogen of ruminants, isolated from Zimbabwe, The Gambia and Ghana.</title>
        <authorList>
            <person name="Nakao R."/>
            <person name="Jongejan F."/>
            <person name="Sugimoto C."/>
        </authorList>
    </citation>
    <scope>NUCLEOTIDE SEQUENCE [LARGE SCALE GENOMIC DNA]</scope>
    <source>
        <strain evidence="5">Pokoase 417</strain>
    </source>
</reference>
<evidence type="ECO:0008006" key="6">
    <source>
        <dbReference type="Google" id="ProtNLM"/>
    </source>
</evidence>
<name>A0A170TDE0_EHRRU</name>
<comment type="caution">
    <text evidence="4">The sequence shown here is derived from an EMBL/GenBank/DDBJ whole genome shotgun (WGS) entry which is preliminary data.</text>
</comment>
<feature type="transmembrane region" description="Helical" evidence="2">
    <location>
        <begin position="94"/>
        <end position="117"/>
    </location>
</feature>
<keyword evidence="2" id="KW-0472">Membrane</keyword>
<evidence type="ECO:0000256" key="1">
    <source>
        <dbReference type="SAM" id="MobiDB-lite"/>
    </source>
</evidence>
<feature type="compositionally biased region" description="Polar residues" evidence="1">
    <location>
        <begin position="179"/>
        <end position="193"/>
    </location>
</feature>
<proteinExistence type="predicted"/>
<sequence length="270" mass="29043">MKRLLAKLFSIFRVVFHYAVNAASNNFTNGENNTTEGVNSENVLSTVSTGLSSTYNITRVDSSANSSLSAVSVSAITMKNSSFENTVSGPGDELVAYITYFTFFSVPAVMILIVYLAMRISMRHTDNPPPRRVVRHFLAPVLLFDDDYDSGCGSSISQSIVSSDTSNNGSVAEEDDEVSSNVSGASEGSNPVQQLEGENAVIAGGVSEDNISNMSRESYYDNVHGNMLVEGACGVVEDMHLRASDENMSIELEDISVVSFNGHNIAETIM</sequence>